<feature type="domain" description="4Fe-4S ferredoxin-type" evidence="7">
    <location>
        <begin position="907"/>
        <end position="936"/>
    </location>
</feature>
<dbReference type="RefSeq" id="WP_190477242.1">
    <property type="nucleotide sequence ID" value="NZ_JACOFT010000001.1"/>
</dbReference>
<dbReference type="Gene3D" id="3.30.465.10">
    <property type="match status" value="1"/>
</dbReference>
<dbReference type="PROSITE" id="PS00198">
    <property type="entry name" value="4FE4S_FER_1"/>
    <property type="match status" value="1"/>
</dbReference>
<dbReference type="Pfam" id="PF12447">
    <property type="entry name" value="DUF3683"/>
    <property type="match status" value="1"/>
</dbReference>
<dbReference type="InterPro" id="IPR004113">
    <property type="entry name" value="FAD-bd_oxidored_4_C"/>
</dbReference>
<dbReference type="Proteomes" id="UP000637632">
    <property type="component" value="Unassembled WGS sequence"/>
</dbReference>
<accession>A0ABR6XDJ6</accession>
<dbReference type="Pfam" id="PF11880">
    <property type="entry name" value="DUF3400"/>
    <property type="match status" value="1"/>
</dbReference>
<dbReference type="InterPro" id="IPR051914">
    <property type="entry name" value="FAD-linked_OxidoTrans_Type4"/>
</dbReference>
<dbReference type="InterPro" id="IPR022153">
    <property type="entry name" value="DUF3683"/>
</dbReference>
<feature type="region of interest" description="Disordered" evidence="6">
    <location>
        <begin position="1"/>
        <end position="20"/>
    </location>
</feature>
<dbReference type="InterPro" id="IPR016164">
    <property type="entry name" value="FAD-linked_Oxase-like_C"/>
</dbReference>
<dbReference type="PANTHER" id="PTHR42934:SF2">
    <property type="entry name" value="GLYCOLATE OXIDASE SUBUNIT GLCD"/>
    <property type="match status" value="1"/>
</dbReference>
<dbReference type="InterPro" id="IPR004017">
    <property type="entry name" value="Cys_rich_dom"/>
</dbReference>
<evidence type="ECO:0000256" key="5">
    <source>
        <dbReference type="ARBA" id="ARBA00023014"/>
    </source>
</evidence>
<dbReference type="Gene3D" id="3.30.70.2740">
    <property type="match status" value="1"/>
</dbReference>
<evidence type="ECO:0000256" key="6">
    <source>
        <dbReference type="SAM" id="MobiDB-lite"/>
    </source>
</evidence>
<evidence type="ECO:0000313" key="10">
    <source>
        <dbReference type="Proteomes" id="UP000637632"/>
    </source>
</evidence>
<evidence type="ECO:0000256" key="3">
    <source>
        <dbReference type="ARBA" id="ARBA00022827"/>
    </source>
</evidence>
<proteinExistence type="predicted"/>
<sequence length="1324" mass="147884">MNAPVQIPHLHAESPQGASPTRVREIPYNYTSFSDREIVIRLLGEDAWQLLDKLRGKRQTGRSARMLYEVLGDIWVVRRNPYLQDDMLDNPKRRQDLIDALNHRLGEVEKRRLNTANDDDAERSNSVETLVLAARKAVADFSQEFRDTYDLRKKANKLLSRYTAKDNIKFDGLSRVSHVTDATDWRVEYPFVVLTPDTEDEMAGLVKSCIELGLTIIPRGGGTGYTGGAIPLTPLSAVINTEKLEQLGAVEMTRLPGVDRDYATIYSGAGVVTKRVSDAAEKAGFVFAVDPTSAEASCVGGNVAMNAGGKKAVLWGTALDNLASWKMVDPNGDWLEVTRLEHNLGKIHDVEVAKFRLEWRHPGEKQPFKTEQLDIKGRVFRKEGLGKDVTDKFLAGLPGVQKEGCDGLITSARWILHKMPKFARTVCLEFFGQARDAIPSIVEIKDYLDGETRKGGAILAGLEHLDERYLRAVGYTTKSKRGVLPKMALFGDIVGDDENAVAQAASEVVRMANTRVGEGFVAVSPEARKKFWLDRAKTAAISKHTNAFKINEDVVIPLNRMGEYTDGIERINIELSIQNKLALVAALQDFFAKGNLPLGKSEDVDGDDIPATELLEDRVHQTEALLDATHARWTYVLNNLDKPLIDAKAELIDLGLDKLAFVFDERLQRQPDATVFSIVQDRTVRISWKTEIRAQLRQIFSGAAFKLILDECVALHKKVLRSRVFVALHMHAGDGNVHTNLPVNSDDYEMLQVAHHAVARIMVLARSLNGVISGEHGIGITKLEFLTEDEIKDFRAYKLRIDPEGRFNKGKLLNLPDFAADLRNAYTPSFGLMGHESLIMQQSDIGAIANSVKDCLRCGKCKPVCATHVPRANLLYSPRNKILATSLLVEAFLYEEQTRRGVSIKHWEEFEDVADHCTVCHKCVNPCPVDIDFGDVSMNMRNLLRKMGKKSFNPGSAATMFFLNATDPATINATRQVMIGWGYKAQRFGHDLLKKFAKKQTRIPPATVGKAPIKEQVIHFINKKMPGNLPKKTARALLDIEDDKIIPIIRDPQTTTADTEAVFYFPGCGSERLFSQVGLATQAMLWNVGVQTVLPPGYLCCGYPQRGSGQFDKAEKMMTDNRVLFHRMANTLNYLDIKTVVVSCGTCYDQLETYEFEKIFPGCRIIDIHEYLMEKGVRLEGVTGTRYMYHEPCHNPMKLQESVKTVNTLITTEGNVKIEKSERCCGESGSLAIARPDISTQVRFRKEEEMRKGADKLRADGFHGDVKILTSCPSCLQGLSRYNEDADTTADYIVVEMARHLLGENWLPEYVARANNGGIERVLV</sequence>
<dbReference type="Pfam" id="PF01565">
    <property type="entry name" value="FAD_binding_4"/>
    <property type="match status" value="1"/>
</dbReference>
<dbReference type="InterPro" id="IPR016169">
    <property type="entry name" value="FAD-bd_PCMH_sub2"/>
</dbReference>
<dbReference type="Pfam" id="PF02913">
    <property type="entry name" value="FAD-oxidase_C"/>
    <property type="match status" value="2"/>
</dbReference>
<gene>
    <name evidence="9" type="ORF">H8K26_03200</name>
</gene>
<dbReference type="InterPro" id="IPR016166">
    <property type="entry name" value="FAD-bd_PCMH"/>
</dbReference>
<keyword evidence="5" id="KW-0411">Iron-sulfur</keyword>
<dbReference type="InterPro" id="IPR021817">
    <property type="entry name" value="DUF3400"/>
</dbReference>
<dbReference type="InterPro" id="IPR017900">
    <property type="entry name" value="4Fe4S_Fe_S_CS"/>
</dbReference>
<keyword evidence="2" id="KW-0479">Metal-binding</keyword>
<dbReference type="SUPFAM" id="SSF55103">
    <property type="entry name" value="FAD-linked oxidases, C-terminal domain"/>
    <property type="match status" value="1"/>
</dbReference>
<dbReference type="Pfam" id="PF02754">
    <property type="entry name" value="CCG"/>
    <property type="match status" value="2"/>
</dbReference>
<protein>
    <submittedName>
        <fullName evidence="9">FAD/FMN-binding oxidoreductase</fullName>
    </submittedName>
</protein>
<dbReference type="EMBL" id="JACOFT010000001">
    <property type="protein sequence ID" value="MBC3810436.1"/>
    <property type="molecule type" value="Genomic_DNA"/>
</dbReference>
<feature type="domain" description="FAD-binding PCMH-type" evidence="8">
    <location>
        <begin position="186"/>
        <end position="419"/>
    </location>
</feature>
<keyword evidence="10" id="KW-1185">Reference proteome</keyword>
<evidence type="ECO:0000256" key="4">
    <source>
        <dbReference type="ARBA" id="ARBA00023004"/>
    </source>
</evidence>
<dbReference type="Pfam" id="PF13183">
    <property type="entry name" value="Fer4_8"/>
    <property type="match status" value="1"/>
</dbReference>
<dbReference type="SUPFAM" id="SSF46548">
    <property type="entry name" value="alpha-helical ferredoxin"/>
    <property type="match status" value="1"/>
</dbReference>
<dbReference type="Gene3D" id="1.10.1060.10">
    <property type="entry name" value="Alpha-helical ferredoxin"/>
    <property type="match status" value="1"/>
</dbReference>
<dbReference type="InterPro" id="IPR036318">
    <property type="entry name" value="FAD-bd_PCMH-like_sf"/>
</dbReference>
<dbReference type="InterPro" id="IPR009051">
    <property type="entry name" value="Helical_ferredxn"/>
</dbReference>
<evidence type="ECO:0000259" key="8">
    <source>
        <dbReference type="PROSITE" id="PS51387"/>
    </source>
</evidence>
<dbReference type="InterPro" id="IPR017896">
    <property type="entry name" value="4Fe4S_Fe-S-bd"/>
</dbReference>
<keyword evidence="1" id="KW-0285">Flavoprotein</keyword>
<dbReference type="PROSITE" id="PS51387">
    <property type="entry name" value="FAD_PCMH"/>
    <property type="match status" value="1"/>
</dbReference>
<comment type="caution">
    <text evidence="9">The sequence shown here is derived from an EMBL/GenBank/DDBJ whole genome shotgun (WGS) entry which is preliminary data.</text>
</comment>
<evidence type="ECO:0000313" key="9">
    <source>
        <dbReference type="EMBL" id="MBC3810436.1"/>
    </source>
</evidence>
<keyword evidence="4" id="KW-0408">Iron</keyword>
<dbReference type="PANTHER" id="PTHR42934">
    <property type="entry name" value="GLYCOLATE OXIDASE SUBUNIT GLCD"/>
    <property type="match status" value="1"/>
</dbReference>
<reference evidence="9 10" key="1">
    <citation type="submission" date="2020-08" db="EMBL/GenBank/DDBJ databases">
        <title>Novel species isolated from subtropical streams in China.</title>
        <authorList>
            <person name="Lu H."/>
        </authorList>
    </citation>
    <scope>NUCLEOTIDE SEQUENCE [LARGE SCALE GENOMIC DNA]</scope>
    <source>
        <strain evidence="9 10">CCTCC AB 2015119</strain>
    </source>
</reference>
<name>A0ABR6XDJ6_9BURK</name>
<keyword evidence="3" id="KW-0274">FAD</keyword>
<dbReference type="PROSITE" id="PS51379">
    <property type="entry name" value="4FE4S_FER_2"/>
    <property type="match status" value="1"/>
</dbReference>
<evidence type="ECO:0000259" key="7">
    <source>
        <dbReference type="PROSITE" id="PS51379"/>
    </source>
</evidence>
<organism evidence="9 10">
    <name type="scientific">Undibacterium aquatile</name>
    <dbReference type="NCBI Taxonomy" id="1537398"/>
    <lineage>
        <taxon>Bacteria</taxon>
        <taxon>Pseudomonadati</taxon>
        <taxon>Pseudomonadota</taxon>
        <taxon>Betaproteobacteria</taxon>
        <taxon>Burkholderiales</taxon>
        <taxon>Oxalobacteraceae</taxon>
        <taxon>Undibacterium</taxon>
    </lineage>
</organism>
<dbReference type="SUPFAM" id="SSF56176">
    <property type="entry name" value="FAD-binding/transporter-associated domain-like"/>
    <property type="match status" value="1"/>
</dbReference>
<evidence type="ECO:0000256" key="2">
    <source>
        <dbReference type="ARBA" id="ARBA00022723"/>
    </source>
</evidence>
<dbReference type="InterPro" id="IPR006094">
    <property type="entry name" value="Oxid_FAD_bind_N"/>
</dbReference>
<evidence type="ECO:0000256" key="1">
    <source>
        <dbReference type="ARBA" id="ARBA00022630"/>
    </source>
</evidence>